<dbReference type="InterPro" id="IPR009199">
    <property type="entry name" value="PhoPQ-act_pathogen-rel_PqaA"/>
</dbReference>
<evidence type="ECO:0000256" key="8">
    <source>
        <dbReference type="SAM" id="SignalP"/>
    </source>
</evidence>
<dbReference type="InterPro" id="IPR036770">
    <property type="entry name" value="Ankyrin_rpt-contain_sf"/>
</dbReference>
<comment type="subcellular location">
    <subcellularLocation>
        <location evidence="1">Membrane</location>
        <topology evidence="1">Multi-pass membrane protein</topology>
    </subcellularLocation>
</comment>
<name>A0A819JKC4_9BILA</name>
<keyword evidence="4 7" id="KW-0472">Membrane</keyword>
<feature type="repeat" description="ANK" evidence="5">
    <location>
        <begin position="1095"/>
        <end position="1127"/>
    </location>
</feature>
<dbReference type="PANTHER" id="PTHR31497">
    <property type="entry name" value="AUTOCRINE PROLIFERATION REPRESSOR PROTEIN A"/>
    <property type="match status" value="1"/>
</dbReference>
<evidence type="ECO:0000313" key="11">
    <source>
        <dbReference type="Proteomes" id="UP000663881"/>
    </source>
</evidence>
<keyword evidence="5" id="KW-0040">ANK repeat</keyword>
<feature type="transmembrane region" description="Helical" evidence="7">
    <location>
        <begin position="899"/>
        <end position="923"/>
    </location>
</feature>
<dbReference type="Gene3D" id="3.40.50.1820">
    <property type="entry name" value="alpha/beta hydrolase"/>
    <property type="match status" value="1"/>
</dbReference>
<evidence type="ECO:0000256" key="5">
    <source>
        <dbReference type="PROSITE-ProRule" id="PRU00023"/>
    </source>
</evidence>
<feature type="transmembrane region" description="Helical" evidence="7">
    <location>
        <begin position="802"/>
        <end position="825"/>
    </location>
</feature>
<feature type="chain" id="PRO_5032885433" description="Palmitoyltransferase DHHC domain-containing protein" evidence="8">
    <location>
        <begin position="22"/>
        <end position="1240"/>
    </location>
</feature>
<dbReference type="Pfam" id="PF01529">
    <property type="entry name" value="DHHC"/>
    <property type="match status" value="1"/>
</dbReference>
<organism evidence="10 11">
    <name type="scientific">Adineta steineri</name>
    <dbReference type="NCBI Taxonomy" id="433720"/>
    <lineage>
        <taxon>Eukaryota</taxon>
        <taxon>Metazoa</taxon>
        <taxon>Spiralia</taxon>
        <taxon>Gnathifera</taxon>
        <taxon>Rotifera</taxon>
        <taxon>Eurotatoria</taxon>
        <taxon>Bdelloidea</taxon>
        <taxon>Adinetida</taxon>
        <taxon>Adinetidae</taxon>
        <taxon>Adineta</taxon>
    </lineage>
</organism>
<dbReference type="Gene3D" id="1.25.40.20">
    <property type="entry name" value="Ankyrin repeat-containing domain"/>
    <property type="match status" value="1"/>
</dbReference>
<evidence type="ECO:0000256" key="2">
    <source>
        <dbReference type="ARBA" id="ARBA00022692"/>
    </source>
</evidence>
<dbReference type="InterPro" id="IPR029058">
    <property type="entry name" value="AB_hydrolase_fold"/>
</dbReference>
<dbReference type="SUPFAM" id="SSF53474">
    <property type="entry name" value="alpha/beta-Hydrolases"/>
    <property type="match status" value="1"/>
</dbReference>
<feature type="signal peptide" evidence="8">
    <location>
        <begin position="1"/>
        <end position="21"/>
    </location>
</feature>
<gene>
    <name evidence="10" type="ORF">OKA104_LOCUS25800</name>
</gene>
<dbReference type="InterPro" id="IPR001594">
    <property type="entry name" value="Palmitoyltrfase_DHHC"/>
</dbReference>
<dbReference type="PROSITE" id="PS50216">
    <property type="entry name" value="DHHC"/>
    <property type="match status" value="1"/>
</dbReference>
<dbReference type="Pfam" id="PF12796">
    <property type="entry name" value="Ank_2"/>
    <property type="match status" value="1"/>
</dbReference>
<evidence type="ECO:0000256" key="1">
    <source>
        <dbReference type="ARBA" id="ARBA00004141"/>
    </source>
</evidence>
<evidence type="ECO:0000256" key="6">
    <source>
        <dbReference type="SAM" id="MobiDB-lite"/>
    </source>
</evidence>
<feature type="transmembrane region" description="Helical" evidence="7">
    <location>
        <begin position="954"/>
        <end position="979"/>
    </location>
</feature>
<dbReference type="Proteomes" id="UP000663881">
    <property type="component" value="Unassembled WGS sequence"/>
</dbReference>
<dbReference type="PROSITE" id="PS50297">
    <property type="entry name" value="ANK_REP_REGION"/>
    <property type="match status" value="1"/>
</dbReference>
<feature type="compositionally biased region" description="Basic residues" evidence="6">
    <location>
        <begin position="1211"/>
        <end position="1240"/>
    </location>
</feature>
<dbReference type="PANTHER" id="PTHR31497:SF0">
    <property type="entry name" value="AUTOCRINE PROLIFERATION REPRESSOR PROTEIN A"/>
    <property type="match status" value="1"/>
</dbReference>
<accession>A0A819JKC4</accession>
<proteinExistence type="predicted"/>
<dbReference type="InterPro" id="IPR002110">
    <property type="entry name" value="Ankyrin_rpt"/>
</dbReference>
<keyword evidence="2 7" id="KW-0812">Transmembrane</keyword>
<dbReference type="AlphaFoldDB" id="A0A819JKC4"/>
<dbReference type="GO" id="GO:0016020">
    <property type="term" value="C:membrane"/>
    <property type="evidence" value="ECO:0007669"/>
    <property type="project" value="UniProtKB-SubCell"/>
</dbReference>
<evidence type="ECO:0000259" key="9">
    <source>
        <dbReference type="Pfam" id="PF01529"/>
    </source>
</evidence>
<dbReference type="PROSITE" id="PS50088">
    <property type="entry name" value="ANK_REPEAT"/>
    <property type="match status" value="1"/>
</dbReference>
<evidence type="ECO:0000256" key="7">
    <source>
        <dbReference type="SAM" id="Phobius"/>
    </source>
</evidence>
<evidence type="ECO:0000256" key="3">
    <source>
        <dbReference type="ARBA" id="ARBA00022989"/>
    </source>
</evidence>
<dbReference type="SMART" id="SM00248">
    <property type="entry name" value="ANK"/>
    <property type="match status" value="3"/>
</dbReference>
<sequence length="1240" mass="142000">MYFIGLSCIVAFIIISNNCLATPLDDYVNTPDPMFSWKRLQTYPFPTYTLFIMNMTSQRWFDDSFSSQPIWWHYIAITVPKNIRRYKTAFLMISSGDNTDPVPTSNPMTYLAISSSSVTATIWQIPNQPFQFWADPLKKLREEDALIAWTWKQYLDTNGMDPRVLLRFPMTKAVVRAMDTIEQFLLQERITVPQEFVVGGASKRGWTTWTTAAVDNTRVVAAVPIVMDLLNIRSNMMSHYRSLGGWTFVFDDYYEMNITRYMDSPLMDKLSEMVDPYSYFDRYSKTKIFQLQGAGDEFFFPDSEDFFWNELQVATGGSHLRRIPNTGHSIRGYEESLSSFYLSVADRIPLPSMKWTRTMNGTHGFIHVTIDFSSGKPKPATVSAYQARTSDTLRRDFRQAKVDQTTGNIVANPIVWANTGVQFQGQSGTTASYLLTVSIPTDGYWLATFIQATFDGRQVSWLLFLTWSCQNNQKLRVLTRNTSNTQSIFKTGPGIHSSWLRQIHQHEQKIYSQNGEDGILLWIFANIGTVNYPPRFVEFGTENGDECNTRFLREQLGWQGLMMDGNYEIPGINLYKENVTSKNINELLAKYQTPSLLDLLSIDLDFDDYFVWKSILQANRFHARVVIIEYNYAIPPNENRVVDPNQDSRRWTGTMHFGAGILAMAALGRAYNYTLIYADKMGVNLFFIQTSILIEQNILHKVRSVEQIHVPKPIVYWNHPQERDETRRWIWNDTIKQIFSFIWMAVISFATTDVPDVGQRRKNALSLPLYYVQILAIILILFIVLMNYLTLCVNIPTHPWQWLSIVISSVFILPFLILFIIITLVDPAEDSVINQNHGPRTDFDRNLHQHVITNYYCNICDAHVTAKAKHCSSCNKCVYSFDHHCIWLNTCVGGKNYRLFFSMLILIVIGTLFIFINSLLQFIGSFQDSSSMISLKPYYGLDQYAILMIPSSQAAFQVISMIVAVISIVAFGMTGYLLAFHIFLYYQKMSTYDYVVHRRHNRTIDQTLTQFNQLTQNPNAEQKNLQQKKLKNNRVGLAKENGTTNQHQNGRIFTVEENHMTEHQLVLLNAIEKGHTSIVLKLLRNRINLDVTDIYGRTPLMIAAKYGRTDVVKVLLEHMGTTGINTDHGGKTALHYAAESSELPIIKILCKRQTPSMTMATIRTKLIPLDYTLRNTDIHPILNKYTEGGEISAGESDDEDEDASMPGVYVKSKKKKGSGKKKGGKKSGSKKKKKGGKKKK</sequence>
<protein>
    <recommendedName>
        <fullName evidence="9">Palmitoyltransferase DHHC domain-containing protein</fullName>
    </recommendedName>
</protein>
<dbReference type="GO" id="GO:0016409">
    <property type="term" value="F:palmitoyltransferase activity"/>
    <property type="evidence" value="ECO:0007669"/>
    <property type="project" value="InterPro"/>
</dbReference>
<keyword evidence="3 7" id="KW-1133">Transmembrane helix</keyword>
<feature type="domain" description="Palmitoyltransferase DHHC" evidence="9">
    <location>
        <begin position="853"/>
        <end position="995"/>
    </location>
</feature>
<reference evidence="10" key="1">
    <citation type="submission" date="2021-02" db="EMBL/GenBank/DDBJ databases">
        <authorList>
            <person name="Nowell W R."/>
        </authorList>
    </citation>
    <scope>NUCLEOTIDE SEQUENCE</scope>
</reference>
<keyword evidence="8" id="KW-0732">Signal</keyword>
<dbReference type="SUPFAM" id="SSF48403">
    <property type="entry name" value="Ankyrin repeat"/>
    <property type="match status" value="1"/>
</dbReference>
<evidence type="ECO:0000256" key="4">
    <source>
        <dbReference type="ARBA" id="ARBA00023136"/>
    </source>
</evidence>
<comment type="caution">
    <text evidence="10">The sequence shown here is derived from an EMBL/GenBank/DDBJ whole genome shotgun (WGS) entry which is preliminary data.</text>
</comment>
<feature type="region of interest" description="Disordered" evidence="6">
    <location>
        <begin position="1188"/>
        <end position="1240"/>
    </location>
</feature>
<dbReference type="EMBL" id="CAJOAY010002198">
    <property type="protein sequence ID" value="CAF3930609.1"/>
    <property type="molecule type" value="Genomic_DNA"/>
</dbReference>
<evidence type="ECO:0000313" key="10">
    <source>
        <dbReference type="EMBL" id="CAF3930609.1"/>
    </source>
</evidence>
<feature type="transmembrane region" description="Helical" evidence="7">
    <location>
        <begin position="769"/>
        <end position="790"/>
    </location>
</feature>
<feature type="transmembrane region" description="Helical" evidence="7">
    <location>
        <begin position="738"/>
        <end position="757"/>
    </location>
</feature>
<dbReference type="Pfam" id="PF10142">
    <property type="entry name" value="PhoPQ_related"/>
    <property type="match status" value="1"/>
</dbReference>